<dbReference type="EMBL" id="CALNXK010000009">
    <property type="protein sequence ID" value="CAH3041113.1"/>
    <property type="molecule type" value="Genomic_DNA"/>
</dbReference>
<evidence type="ECO:0000256" key="2">
    <source>
        <dbReference type="ARBA" id="ARBA00005478"/>
    </source>
</evidence>
<dbReference type="PANTHER" id="PTHR15039:SF11">
    <property type="entry name" value="DOLICHOL PHOSPHATE-MANNOSE BIOSYNTHESIS REGULATORY PROTEIN"/>
    <property type="match status" value="1"/>
</dbReference>
<evidence type="ECO:0000313" key="11">
    <source>
        <dbReference type="EMBL" id="CAH3041113.1"/>
    </source>
</evidence>
<gene>
    <name evidence="11" type="ORF">PLOB_00048061</name>
</gene>
<reference evidence="11 12" key="1">
    <citation type="submission" date="2022-05" db="EMBL/GenBank/DDBJ databases">
        <authorList>
            <consortium name="Genoscope - CEA"/>
            <person name="William W."/>
        </authorList>
    </citation>
    <scope>NUCLEOTIDE SEQUENCE [LARGE SCALE GENOMIC DNA]</scope>
</reference>
<organism evidence="11 12">
    <name type="scientific">Porites lobata</name>
    <dbReference type="NCBI Taxonomy" id="104759"/>
    <lineage>
        <taxon>Eukaryota</taxon>
        <taxon>Metazoa</taxon>
        <taxon>Cnidaria</taxon>
        <taxon>Anthozoa</taxon>
        <taxon>Hexacorallia</taxon>
        <taxon>Scleractinia</taxon>
        <taxon>Fungiina</taxon>
        <taxon>Poritidae</taxon>
        <taxon>Porites</taxon>
    </lineage>
</organism>
<sequence length="86" mass="9513">MQATGTDRAAGYGMMLVSALIFVYYTIWVIFLPFVEKGHPIQRIFLPRMYAVIIPVVAGLVLLGVIGIFVAVVMLKSKKPKAKKES</sequence>
<evidence type="ECO:0000256" key="8">
    <source>
        <dbReference type="ARBA" id="ARBA00045174"/>
    </source>
</evidence>
<name>A0ABN8N611_9CNID</name>
<keyword evidence="12" id="KW-1185">Reference proteome</keyword>
<comment type="subunit">
    <text evidence="9">Component of the dolichol-phosphate mannose (DPM) synthase complex composed of DPM1, DPM2 and DPM3; in the complex interacts directly with DPM3. Component of the glycosylphosphatidylinositol-N-acetylglucosaminyltransferase (GPI-GnT) complex composed at least by PIGA, PIGC, PIGH, PIGP, PIGQ, PIGY and DPM2. Interacts with PIGA, PIGC and PIGQ.</text>
</comment>
<feature type="transmembrane region" description="Helical" evidence="10">
    <location>
        <begin position="52"/>
        <end position="75"/>
    </location>
</feature>
<evidence type="ECO:0000256" key="4">
    <source>
        <dbReference type="ARBA" id="ARBA00022692"/>
    </source>
</evidence>
<keyword evidence="4 10" id="KW-0812">Transmembrane</keyword>
<comment type="subcellular location">
    <subcellularLocation>
        <location evidence="1 10">Endoplasmic reticulum membrane</location>
        <topology evidence="1 10">Multi-pass membrane protein</topology>
    </subcellularLocation>
</comment>
<evidence type="ECO:0000256" key="9">
    <source>
        <dbReference type="ARBA" id="ARBA00046896"/>
    </source>
</evidence>
<feature type="transmembrane region" description="Helical" evidence="10">
    <location>
        <begin position="12"/>
        <end position="32"/>
    </location>
</feature>
<dbReference type="InterPro" id="IPR009914">
    <property type="entry name" value="DPM2"/>
</dbReference>
<dbReference type="PANTHER" id="PTHR15039">
    <property type="entry name" value="DOLICHOL PHOSPHATE-MANNOSE BIOSYNTHESIS REGULATORY PROTEIN"/>
    <property type="match status" value="1"/>
</dbReference>
<comment type="function">
    <text evidence="10">Regulatory subunit of the dolichol-phosphate mannose (DPM) synthase complex; essential for the ER localization.</text>
</comment>
<keyword evidence="5 10" id="KW-0256">Endoplasmic reticulum</keyword>
<evidence type="ECO:0000256" key="1">
    <source>
        <dbReference type="ARBA" id="ARBA00004477"/>
    </source>
</evidence>
<comment type="function">
    <text evidence="8">Regulates the biosynthesis of dolichol phosphate-mannose. Regulatory subunit of the dolichol-phosphate mannose (DPM) synthase complex; essential for the ER localization and stable expression of DPM1. Part of the glycosylphosphatidylinositol-N-acetylglucosaminyltransferase (GPI-GnT) complex that catalyzes the transfer of N-acetylglucosamine from UDP-N-acetylglucosamine to phosphatidylinositol and participates in the first step of GPI biosynthesis. May act by regulating the GPI-GNT complex.</text>
</comment>
<dbReference type="Proteomes" id="UP001159405">
    <property type="component" value="Unassembled WGS sequence"/>
</dbReference>
<evidence type="ECO:0000313" key="12">
    <source>
        <dbReference type="Proteomes" id="UP001159405"/>
    </source>
</evidence>
<accession>A0ABN8N611</accession>
<evidence type="ECO:0000256" key="6">
    <source>
        <dbReference type="ARBA" id="ARBA00022989"/>
    </source>
</evidence>
<evidence type="ECO:0000256" key="5">
    <source>
        <dbReference type="ARBA" id="ARBA00022824"/>
    </source>
</evidence>
<evidence type="ECO:0000256" key="10">
    <source>
        <dbReference type="RuleBase" id="RU365084"/>
    </source>
</evidence>
<comment type="pathway">
    <text evidence="10">Protein modification; protein glycosylation.</text>
</comment>
<evidence type="ECO:0000256" key="3">
    <source>
        <dbReference type="ARBA" id="ARBA00018157"/>
    </source>
</evidence>
<protein>
    <recommendedName>
        <fullName evidence="3 10">Dolichol phosphate-mannose biosynthesis regulatory protein</fullName>
    </recommendedName>
</protein>
<comment type="caution">
    <text evidence="11">The sequence shown here is derived from an EMBL/GenBank/DDBJ whole genome shotgun (WGS) entry which is preliminary data.</text>
</comment>
<keyword evidence="6 10" id="KW-1133">Transmembrane helix</keyword>
<comment type="similarity">
    <text evidence="2 10">Belongs to the DPM2 family.</text>
</comment>
<evidence type="ECO:0000256" key="7">
    <source>
        <dbReference type="ARBA" id="ARBA00023136"/>
    </source>
</evidence>
<proteinExistence type="inferred from homology"/>
<dbReference type="Pfam" id="PF07297">
    <property type="entry name" value="DPM2"/>
    <property type="match status" value="1"/>
</dbReference>
<keyword evidence="7 10" id="KW-0472">Membrane</keyword>